<dbReference type="GO" id="GO:0030170">
    <property type="term" value="F:pyridoxal phosphate binding"/>
    <property type="evidence" value="ECO:0007669"/>
    <property type="project" value="InterPro"/>
</dbReference>
<dbReference type="PROSITE" id="PS51340">
    <property type="entry name" value="MOSC"/>
    <property type="match status" value="1"/>
</dbReference>
<dbReference type="InterPro" id="IPR011037">
    <property type="entry name" value="Pyrv_Knase-like_insert_dom_sf"/>
</dbReference>
<organism evidence="2 3">
    <name type="scientific">Hydrogenivirga caldilitoris</name>
    <dbReference type="NCBI Taxonomy" id="246264"/>
    <lineage>
        <taxon>Bacteria</taxon>
        <taxon>Pseudomonadati</taxon>
        <taxon>Aquificota</taxon>
        <taxon>Aquificia</taxon>
        <taxon>Aquificales</taxon>
        <taxon>Aquificaceae</taxon>
        <taxon>Hydrogenivirga</taxon>
    </lineage>
</organism>
<keyword evidence="3" id="KW-1185">Reference proteome</keyword>
<protein>
    <recommendedName>
        <fullName evidence="1">MOSC domain-containing protein</fullName>
    </recommendedName>
</protein>
<name>A0A497XU68_9AQUI</name>
<dbReference type="SUPFAM" id="SSF50800">
    <property type="entry name" value="PK beta-barrel domain-like"/>
    <property type="match status" value="1"/>
</dbReference>
<evidence type="ECO:0000313" key="3">
    <source>
        <dbReference type="Proteomes" id="UP000267841"/>
    </source>
</evidence>
<comment type="caution">
    <text evidence="2">The sequence shown here is derived from an EMBL/GenBank/DDBJ whole genome shotgun (WGS) entry which is preliminary data.</text>
</comment>
<dbReference type="Pfam" id="PF03473">
    <property type="entry name" value="MOSC"/>
    <property type="match status" value="1"/>
</dbReference>
<reference evidence="2 3" key="1">
    <citation type="submission" date="2018-10" db="EMBL/GenBank/DDBJ databases">
        <title>Genomic Encyclopedia of Archaeal and Bacterial Type Strains, Phase II (KMG-II): from individual species to whole genera.</title>
        <authorList>
            <person name="Goeker M."/>
        </authorList>
    </citation>
    <scope>NUCLEOTIDE SEQUENCE [LARGE SCALE GENOMIC DNA]</scope>
    <source>
        <strain evidence="2 3">DSM 16510</strain>
    </source>
</reference>
<gene>
    <name evidence="2" type="ORF">BCF55_0738</name>
</gene>
<accession>A0A497XU68</accession>
<dbReference type="RefSeq" id="WP_121010136.1">
    <property type="nucleotide sequence ID" value="NZ_RCCJ01000001.1"/>
</dbReference>
<evidence type="ECO:0000313" key="2">
    <source>
        <dbReference type="EMBL" id="RLJ70463.1"/>
    </source>
</evidence>
<feature type="domain" description="MOSC" evidence="1">
    <location>
        <begin position="93"/>
        <end position="254"/>
    </location>
</feature>
<dbReference type="InterPro" id="IPR005303">
    <property type="entry name" value="MOCOS_middle"/>
</dbReference>
<dbReference type="Pfam" id="PF03476">
    <property type="entry name" value="MOSC_N"/>
    <property type="match status" value="1"/>
</dbReference>
<dbReference type="InterPro" id="IPR005302">
    <property type="entry name" value="MoCF_Sase_C"/>
</dbReference>
<dbReference type="GO" id="GO:0003824">
    <property type="term" value="F:catalytic activity"/>
    <property type="evidence" value="ECO:0007669"/>
    <property type="project" value="InterPro"/>
</dbReference>
<evidence type="ECO:0000259" key="1">
    <source>
        <dbReference type="PROSITE" id="PS51340"/>
    </source>
</evidence>
<sequence>MKSSPFLARIRIFPIKGLDPVEVQSARIVPSGSLEHDREFALHDEEGNVISGKREKRVHRIRSEVDFETQVFRFKYEGKVYEFTFEETKAIEDFFSEVFGYRVFLKRSEEGFPDDRKAHGPTLVSTATLREIANWFGLEEENVRRRFRANLEINGVPAFWEDFLVGEDFPKKFYVGEVLLSGEGISKRCPVPTRDPFTGEELKGFVKTFVEKRKETLPDWSPKSRFEDTFYRLCVNTNVLEGGILRVGDELRVL</sequence>
<dbReference type="EMBL" id="RCCJ01000001">
    <property type="protein sequence ID" value="RLJ70463.1"/>
    <property type="molecule type" value="Genomic_DNA"/>
</dbReference>
<dbReference type="OrthoDB" id="581532at2"/>
<dbReference type="Proteomes" id="UP000267841">
    <property type="component" value="Unassembled WGS sequence"/>
</dbReference>
<dbReference type="AlphaFoldDB" id="A0A497XU68"/>
<proteinExistence type="predicted"/>
<dbReference type="GO" id="GO:0030151">
    <property type="term" value="F:molybdenum ion binding"/>
    <property type="evidence" value="ECO:0007669"/>
    <property type="project" value="InterPro"/>
</dbReference>